<reference evidence="3" key="1">
    <citation type="submission" date="2017-10" db="EMBL/GenBank/DDBJ databases">
        <title>Rapid genome shrinkage in a self-fertile nematode reveals novel sperm competition proteins.</title>
        <authorList>
            <person name="Yin D."/>
            <person name="Schwarz E.M."/>
            <person name="Thomas C.G."/>
            <person name="Felde R.L."/>
            <person name="Korf I.F."/>
            <person name="Cutter A.D."/>
            <person name="Schartner C.M."/>
            <person name="Ralston E.J."/>
            <person name="Meyer B.J."/>
            <person name="Haag E.S."/>
        </authorList>
    </citation>
    <scope>NUCLEOTIDE SEQUENCE [LARGE SCALE GENOMIC DNA]</scope>
    <source>
        <strain evidence="3">JU1422</strain>
    </source>
</reference>
<evidence type="ECO:0000256" key="1">
    <source>
        <dbReference type="SAM" id="MobiDB-lite"/>
    </source>
</evidence>
<protein>
    <submittedName>
        <fullName evidence="2">Uncharacterized protein</fullName>
    </submittedName>
</protein>
<proteinExistence type="predicted"/>
<dbReference type="OrthoDB" id="10364609at2759"/>
<accession>A0A2G5SBE1</accession>
<organism evidence="2 3">
    <name type="scientific">Caenorhabditis nigoni</name>
    <dbReference type="NCBI Taxonomy" id="1611254"/>
    <lineage>
        <taxon>Eukaryota</taxon>
        <taxon>Metazoa</taxon>
        <taxon>Ecdysozoa</taxon>
        <taxon>Nematoda</taxon>
        <taxon>Chromadorea</taxon>
        <taxon>Rhabditida</taxon>
        <taxon>Rhabditina</taxon>
        <taxon>Rhabditomorpha</taxon>
        <taxon>Rhabditoidea</taxon>
        <taxon>Rhabditidae</taxon>
        <taxon>Peloderinae</taxon>
        <taxon>Caenorhabditis</taxon>
    </lineage>
</organism>
<sequence length="532" mass="58304">MSNSANSSSQPKRRRGNVREPTHLSLLRELNEDKSLVLSNFQDWANRVNNFDEKESLLKMIPDLESAHGLIGNILVSVEKKELSVPKKFSEFWNFFNGRFNKEQLAKHALIAGILKSIEGKMGEAEEEFKSCQNVEEPPAKKKGDANGNQINDASKAASISSIPIGNKIGQENQIRLSFAGTADNSENHVALTRNAKGDANGNQINDASKAASIPSIPIGNKIGQENQSRLSFAGTADNSEPQVVLTRNAKGAHDTDEKDFVSGEDLPKILNKIEKDLEGYGHIIKGFHLKSSAGSAEMAGRAERDRRSLLRVIRDLTNNFIGIKASEAIQELRGTIEKQPASVKNHWIHLVNAIGSIFDDVKTNGIQLDAILKGASNAKEVRNNVLEIPKILDTIEKLLEACEYSIKAFQVLHNPGSADIANRVEGARNTLLEFISYVRNNSVGSAATEAAQRMEKTIKEQTPLADKNWVYSANGIQTMFEDVKSRWNQIHAILKKRPSNSSTSSSIPATKQPAPGLNEMGGLQTTENGKL</sequence>
<comment type="caution">
    <text evidence="2">The sequence shown here is derived from an EMBL/GenBank/DDBJ whole genome shotgun (WGS) entry which is preliminary data.</text>
</comment>
<dbReference type="Proteomes" id="UP000230233">
    <property type="component" value="Unassembled WGS sequence"/>
</dbReference>
<dbReference type="EMBL" id="PDUG01000024">
    <property type="protein sequence ID" value="PIC12357.1"/>
    <property type="molecule type" value="Genomic_DNA"/>
</dbReference>
<name>A0A2G5SBE1_9PELO</name>
<feature type="region of interest" description="Disordered" evidence="1">
    <location>
        <begin position="132"/>
        <end position="152"/>
    </location>
</feature>
<evidence type="ECO:0000313" key="2">
    <source>
        <dbReference type="EMBL" id="PIC12357.1"/>
    </source>
</evidence>
<evidence type="ECO:0000313" key="3">
    <source>
        <dbReference type="Proteomes" id="UP000230233"/>
    </source>
</evidence>
<gene>
    <name evidence="2" type="ORF">B9Z55_028494</name>
</gene>
<feature type="region of interest" description="Disordered" evidence="1">
    <location>
        <begin position="496"/>
        <end position="532"/>
    </location>
</feature>
<dbReference type="AlphaFoldDB" id="A0A2G5SBE1"/>
<feature type="compositionally biased region" description="Polar residues" evidence="1">
    <location>
        <begin position="1"/>
        <end position="10"/>
    </location>
</feature>
<keyword evidence="3" id="KW-1185">Reference proteome</keyword>
<feature type="region of interest" description="Disordered" evidence="1">
    <location>
        <begin position="1"/>
        <end position="21"/>
    </location>
</feature>